<dbReference type="Pfam" id="PF13426">
    <property type="entry name" value="PAS_9"/>
    <property type="match status" value="2"/>
</dbReference>
<dbReference type="PROSITE" id="PS50109">
    <property type="entry name" value="HIS_KIN"/>
    <property type="match status" value="1"/>
</dbReference>
<evidence type="ECO:0000259" key="7">
    <source>
        <dbReference type="PROSITE" id="PS50109"/>
    </source>
</evidence>
<dbReference type="CDD" id="cd16917">
    <property type="entry name" value="HATPase_UhpB-NarQ-NarX-like"/>
    <property type="match status" value="1"/>
</dbReference>
<dbReference type="InterPro" id="IPR001610">
    <property type="entry name" value="PAC"/>
</dbReference>
<evidence type="ECO:0000256" key="6">
    <source>
        <dbReference type="SAM" id="Coils"/>
    </source>
</evidence>
<dbReference type="PANTHER" id="PTHR24421">
    <property type="entry name" value="NITRATE/NITRITE SENSOR PROTEIN NARX-RELATED"/>
    <property type="match status" value="1"/>
</dbReference>
<dbReference type="EMBL" id="CP042433">
    <property type="protein sequence ID" value="QEC57450.1"/>
    <property type="molecule type" value="Genomic_DNA"/>
</dbReference>
<dbReference type="InterPro" id="IPR004358">
    <property type="entry name" value="Sig_transdc_His_kin-like_C"/>
</dbReference>
<keyword evidence="3" id="KW-0808">Transferase</keyword>
<evidence type="ECO:0000256" key="5">
    <source>
        <dbReference type="ARBA" id="ARBA00023012"/>
    </source>
</evidence>
<dbReference type="Gene3D" id="3.30.565.10">
    <property type="entry name" value="Histidine kinase-like ATPase, C-terminal domain"/>
    <property type="match status" value="1"/>
</dbReference>
<evidence type="ECO:0000256" key="1">
    <source>
        <dbReference type="ARBA" id="ARBA00000085"/>
    </source>
</evidence>
<dbReference type="PROSITE" id="PS50112">
    <property type="entry name" value="PAS"/>
    <property type="match status" value="3"/>
</dbReference>
<dbReference type="InterPro" id="IPR005467">
    <property type="entry name" value="His_kinase_dom"/>
</dbReference>
<dbReference type="GO" id="GO:0004673">
    <property type="term" value="F:protein histidine kinase activity"/>
    <property type="evidence" value="ECO:0007669"/>
    <property type="project" value="UniProtKB-EC"/>
</dbReference>
<dbReference type="CDD" id="cd00130">
    <property type="entry name" value="PAS"/>
    <property type="match status" value="4"/>
</dbReference>
<dbReference type="Pfam" id="PF00989">
    <property type="entry name" value="PAS"/>
    <property type="match status" value="1"/>
</dbReference>
<evidence type="ECO:0000256" key="2">
    <source>
        <dbReference type="ARBA" id="ARBA00012438"/>
    </source>
</evidence>
<feature type="domain" description="Histidine kinase" evidence="7">
    <location>
        <begin position="661"/>
        <end position="846"/>
    </location>
</feature>
<dbReference type="OrthoDB" id="5401121at2"/>
<dbReference type="InterPro" id="IPR035965">
    <property type="entry name" value="PAS-like_dom_sf"/>
</dbReference>
<dbReference type="InterPro" id="IPR003594">
    <property type="entry name" value="HATPase_dom"/>
</dbReference>
<evidence type="ECO:0000313" key="10">
    <source>
        <dbReference type="Proteomes" id="UP000321204"/>
    </source>
</evidence>
<dbReference type="Pfam" id="PF08448">
    <property type="entry name" value="PAS_4"/>
    <property type="match status" value="1"/>
</dbReference>
<dbReference type="SUPFAM" id="SSF55874">
    <property type="entry name" value="ATPase domain of HSP90 chaperone/DNA topoisomerase II/histidine kinase"/>
    <property type="match status" value="1"/>
</dbReference>
<feature type="domain" description="PAS" evidence="8">
    <location>
        <begin position="519"/>
        <end position="582"/>
    </location>
</feature>
<accession>A0A5B8UMZ5</accession>
<evidence type="ECO:0000313" key="9">
    <source>
        <dbReference type="EMBL" id="QEC57450.1"/>
    </source>
</evidence>
<keyword evidence="6" id="KW-0175">Coiled coil</keyword>
<feature type="domain" description="PAS" evidence="8">
    <location>
        <begin position="264"/>
        <end position="333"/>
    </location>
</feature>
<organism evidence="9 10">
    <name type="scientific">Flavisolibacter ginsenosidimutans</name>
    <dbReference type="NCBI Taxonomy" id="661481"/>
    <lineage>
        <taxon>Bacteria</taxon>
        <taxon>Pseudomonadati</taxon>
        <taxon>Bacteroidota</taxon>
        <taxon>Chitinophagia</taxon>
        <taxon>Chitinophagales</taxon>
        <taxon>Chitinophagaceae</taxon>
        <taxon>Flavisolibacter</taxon>
    </lineage>
</organism>
<keyword evidence="4" id="KW-0418">Kinase</keyword>
<dbReference type="InterPro" id="IPR050482">
    <property type="entry name" value="Sensor_HK_TwoCompSys"/>
</dbReference>
<dbReference type="InterPro" id="IPR013656">
    <property type="entry name" value="PAS_4"/>
</dbReference>
<dbReference type="SMART" id="SM00091">
    <property type="entry name" value="PAS"/>
    <property type="match status" value="4"/>
</dbReference>
<dbReference type="SUPFAM" id="SSF55785">
    <property type="entry name" value="PYP-like sensor domain (PAS domain)"/>
    <property type="match status" value="4"/>
</dbReference>
<dbReference type="Proteomes" id="UP000321204">
    <property type="component" value="Chromosome"/>
</dbReference>
<evidence type="ECO:0000256" key="3">
    <source>
        <dbReference type="ARBA" id="ARBA00022679"/>
    </source>
</evidence>
<evidence type="ECO:0000259" key="8">
    <source>
        <dbReference type="PROSITE" id="PS50112"/>
    </source>
</evidence>
<dbReference type="InterPro" id="IPR000014">
    <property type="entry name" value="PAS"/>
</dbReference>
<keyword evidence="5" id="KW-0902">Two-component regulatory system</keyword>
<gene>
    <name evidence="9" type="ORF">FSB75_16585</name>
</gene>
<feature type="domain" description="PAS" evidence="8">
    <location>
        <begin position="137"/>
        <end position="208"/>
    </location>
</feature>
<dbReference type="GO" id="GO:0006355">
    <property type="term" value="P:regulation of DNA-templated transcription"/>
    <property type="evidence" value="ECO:0007669"/>
    <property type="project" value="InterPro"/>
</dbReference>
<comment type="catalytic activity">
    <reaction evidence="1">
        <text>ATP + protein L-histidine = ADP + protein N-phospho-L-histidine.</text>
        <dbReference type="EC" id="2.7.13.3"/>
    </reaction>
</comment>
<dbReference type="InterPro" id="IPR013767">
    <property type="entry name" value="PAS_fold"/>
</dbReference>
<dbReference type="PRINTS" id="PR00344">
    <property type="entry name" value="BCTRLSENSOR"/>
</dbReference>
<evidence type="ECO:0000256" key="4">
    <source>
        <dbReference type="ARBA" id="ARBA00022777"/>
    </source>
</evidence>
<dbReference type="Pfam" id="PF02518">
    <property type="entry name" value="HATPase_c"/>
    <property type="match status" value="1"/>
</dbReference>
<dbReference type="EC" id="2.7.13.3" evidence="2"/>
<dbReference type="Gene3D" id="3.30.450.20">
    <property type="entry name" value="PAS domain"/>
    <property type="match status" value="4"/>
</dbReference>
<feature type="coiled-coil region" evidence="6">
    <location>
        <begin position="247"/>
        <end position="274"/>
    </location>
</feature>
<protein>
    <recommendedName>
        <fullName evidence="2">histidine kinase</fullName>
        <ecNumber evidence="2">2.7.13.3</ecNumber>
    </recommendedName>
</protein>
<dbReference type="NCBIfam" id="TIGR00229">
    <property type="entry name" value="sensory_box"/>
    <property type="match status" value="4"/>
</dbReference>
<dbReference type="InterPro" id="IPR036890">
    <property type="entry name" value="HATPase_C_sf"/>
</dbReference>
<dbReference type="KEGG" id="fgg:FSB75_16585"/>
<name>A0A5B8UMZ5_9BACT</name>
<reference evidence="9 10" key="1">
    <citation type="journal article" date="2015" name="Int. J. Syst. Evol. Microbiol.">
        <title>Flavisolibacter ginsenosidimutans sp. nov., with ginsenoside-converting activity isolated from soil used for cultivating ginseng.</title>
        <authorList>
            <person name="Zhao Y."/>
            <person name="Liu Q."/>
            <person name="Kang M.S."/>
            <person name="Jin F."/>
            <person name="Yu H."/>
            <person name="Im W.T."/>
        </authorList>
    </citation>
    <scope>NUCLEOTIDE SEQUENCE [LARGE SCALE GENOMIC DNA]</scope>
    <source>
        <strain evidence="9 10">Gsoil 636</strain>
    </source>
</reference>
<dbReference type="SMART" id="SM00086">
    <property type="entry name" value="PAC"/>
    <property type="match status" value="3"/>
</dbReference>
<dbReference type="GO" id="GO:0000160">
    <property type="term" value="P:phosphorelay signal transduction system"/>
    <property type="evidence" value="ECO:0007669"/>
    <property type="project" value="UniProtKB-KW"/>
</dbReference>
<dbReference type="AlphaFoldDB" id="A0A5B8UMZ5"/>
<keyword evidence="10" id="KW-1185">Reference proteome</keyword>
<proteinExistence type="predicted"/>
<dbReference type="RefSeq" id="WP_146789774.1">
    <property type="nucleotide sequence ID" value="NZ_BAABIO010000003.1"/>
</dbReference>
<sequence>MKKLNRLLIIEADPALEPLLSTHQSLLAPLSERPIEAQLLAQITRADLPHAPQLILFHSNLTSVQHLRHFIGVCHLFPHSNIIIVSDQQDEELCLLALEAGADDSVLLNHLTQTYLHKAVLLSLRRYRTEKELAQNREQLLACLQNTPNVAVQWYNSKGEVLFWNRASERIFGWSAEEAVGRTVDELIIMPEDQNFWRNKICRLSETGESYGPEEWNFHYRDGSEGCCISTLVPIPSFDDKPWFVCMDVEITKRKQAEKALRESEEKYYDLFNQASDAIFINSLDGRMLDVNERGRSLLAYSKEDLLNMRIEDFYSKEELARRPIMRRELESGQRTSLERTMIDANGKPIAVEVTAQKMKNGRVMAIVRDVSERKKAEEAVKVSQQELTLIYNSTSDVIFLLTIEEGSLYRFASANKAFYKVTGLRENVVGKTVQEVIPHPSLHLVLQKYAEVVQTKKPVTWEEVTEYPSGRKHGVVNVTPVCNEEGVCTQLVSTVHDITGRMEIQTQLEKEIALSDSIINSLPGLFYLIRKDGKQLRWNKQLEEISGYTTEEIAGMTPLDFFESDDIYGIFHAIEKIFGTGSAQTEAYLITKDGRRIPYFFTGVAIRYAGEECLLGMAIDLSAVKRLENELAKQEIAGQKKLMQAMIEAEEKEKAKLGLELHDNVNQILSVVRMYLTILASDQPMEEITLPKAIDLLNTAIQEIRHLSHSLAVSYRFGTGLSGTLEDMVENIQLTKDFSIHLSVPPDLDERTNNQQKLALYRVAQEQLNNVIKHAKATRVDLLIALTENEIRLKVKDNGKGFNLSEAKKGLGLNNIVNRVEALGGKAVIYSQPAQGTRLEVMIPL</sequence>